<sequence>MSRPEFPRGIILTSEMLRAISIDQKTYDEDPEEWERWERIKEEERLQEEQRLQERIYEEEQAELERIRERDGEEED</sequence>
<dbReference type="EMBL" id="LAZR01040122">
    <property type="protein sequence ID" value="KKL15277.1"/>
    <property type="molecule type" value="Genomic_DNA"/>
</dbReference>
<evidence type="ECO:0000313" key="2">
    <source>
        <dbReference type="EMBL" id="KKL15277.1"/>
    </source>
</evidence>
<feature type="coiled-coil region" evidence="1">
    <location>
        <begin position="40"/>
        <end position="70"/>
    </location>
</feature>
<protein>
    <submittedName>
        <fullName evidence="2">Uncharacterized protein</fullName>
    </submittedName>
</protein>
<keyword evidence="1" id="KW-0175">Coiled coil</keyword>
<proteinExistence type="predicted"/>
<evidence type="ECO:0000256" key="1">
    <source>
        <dbReference type="SAM" id="Coils"/>
    </source>
</evidence>
<name>A0A0F9BN88_9ZZZZ</name>
<reference evidence="2" key="1">
    <citation type="journal article" date="2015" name="Nature">
        <title>Complex archaea that bridge the gap between prokaryotes and eukaryotes.</title>
        <authorList>
            <person name="Spang A."/>
            <person name="Saw J.H."/>
            <person name="Jorgensen S.L."/>
            <person name="Zaremba-Niedzwiedzka K."/>
            <person name="Martijn J."/>
            <person name="Lind A.E."/>
            <person name="van Eijk R."/>
            <person name="Schleper C."/>
            <person name="Guy L."/>
            <person name="Ettema T.J."/>
        </authorList>
    </citation>
    <scope>NUCLEOTIDE SEQUENCE</scope>
</reference>
<comment type="caution">
    <text evidence="2">The sequence shown here is derived from an EMBL/GenBank/DDBJ whole genome shotgun (WGS) entry which is preliminary data.</text>
</comment>
<organism evidence="2">
    <name type="scientific">marine sediment metagenome</name>
    <dbReference type="NCBI Taxonomy" id="412755"/>
    <lineage>
        <taxon>unclassified sequences</taxon>
        <taxon>metagenomes</taxon>
        <taxon>ecological metagenomes</taxon>
    </lineage>
</organism>
<gene>
    <name evidence="2" type="ORF">LCGC14_2507230</name>
</gene>
<dbReference type="AlphaFoldDB" id="A0A0F9BN88"/>
<accession>A0A0F9BN88</accession>